<organism evidence="3 4">
    <name type="scientific">Arthrobacter rhombi</name>
    <dbReference type="NCBI Taxonomy" id="71253"/>
    <lineage>
        <taxon>Bacteria</taxon>
        <taxon>Bacillati</taxon>
        <taxon>Actinomycetota</taxon>
        <taxon>Actinomycetes</taxon>
        <taxon>Micrococcales</taxon>
        <taxon>Micrococcaceae</taxon>
        <taxon>Arthrobacter</taxon>
    </lineage>
</organism>
<keyword evidence="2" id="KW-0472">Membrane</keyword>
<dbReference type="Pfam" id="PF07332">
    <property type="entry name" value="Phage_holin_3_6"/>
    <property type="match status" value="1"/>
</dbReference>
<dbReference type="Proteomes" id="UP000195913">
    <property type="component" value="Unassembled WGS sequence"/>
</dbReference>
<accession>A0A1R4F3K7</accession>
<protein>
    <submittedName>
        <fullName evidence="3">Putative integral membrane protein</fullName>
    </submittedName>
</protein>
<evidence type="ECO:0000256" key="2">
    <source>
        <dbReference type="SAM" id="Phobius"/>
    </source>
</evidence>
<name>A0A1R4F3K7_9MICC</name>
<feature type="compositionally biased region" description="Basic and acidic residues" evidence="1">
    <location>
        <begin position="118"/>
        <end position="140"/>
    </location>
</feature>
<keyword evidence="2" id="KW-1133">Transmembrane helix</keyword>
<evidence type="ECO:0000313" key="4">
    <source>
        <dbReference type="Proteomes" id="UP000195913"/>
    </source>
</evidence>
<gene>
    <name evidence="3" type="ORF">FM101_02035</name>
</gene>
<keyword evidence="2" id="KW-0812">Transmembrane</keyword>
<dbReference type="AlphaFoldDB" id="A0A1R4F3K7"/>
<sequence>MPKQLNDEIQLAIAQMKSKAIKAGIGAGLAVVGLVFITFMIVALITSGILALGLVFKPWLAALMVAAFFLIIAAILALIGVMKIKQQMPLIPEDAIRGVKYDLGVAKQGRSFDPSTLDQKKPKDEEAKKDKKKKKDEDKPAPVPYNELLKRSQERREHLAEVRDDLAPKLDVKRQAKEKSETAKTYAQDGKLRARQALHERTHQQAPSDASQLLKDRWQPLALMGASLVALGAFVRKLRKS</sequence>
<feature type="region of interest" description="Disordered" evidence="1">
    <location>
        <begin position="164"/>
        <end position="192"/>
    </location>
</feature>
<feature type="compositionally biased region" description="Basic and acidic residues" evidence="1">
    <location>
        <begin position="164"/>
        <end position="182"/>
    </location>
</feature>
<feature type="transmembrane region" description="Helical" evidence="2">
    <location>
        <begin position="25"/>
        <end position="53"/>
    </location>
</feature>
<proteinExistence type="predicted"/>
<feature type="region of interest" description="Disordered" evidence="1">
    <location>
        <begin position="110"/>
        <end position="150"/>
    </location>
</feature>
<keyword evidence="4" id="KW-1185">Reference proteome</keyword>
<evidence type="ECO:0000313" key="3">
    <source>
        <dbReference type="EMBL" id="SJM50403.1"/>
    </source>
</evidence>
<reference evidence="3 4" key="1">
    <citation type="submission" date="2017-02" db="EMBL/GenBank/DDBJ databases">
        <authorList>
            <person name="Peterson S.W."/>
        </authorList>
    </citation>
    <scope>NUCLEOTIDE SEQUENCE [LARGE SCALE GENOMIC DNA]</scope>
    <source>
        <strain evidence="3 4">B Ar 00.02</strain>
    </source>
</reference>
<evidence type="ECO:0000256" key="1">
    <source>
        <dbReference type="SAM" id="MobiDB-lite"/>
    </source>
</evidence>
<dbReference type="EMBL" id="FUHW01000011">
    <property type="protein sequence ID" value="SJM50403.1"/>
    <property type="molecule type" value="Genomic_DNA"/>
</dbReference>
<feature type="transmembrane region" description="Helical" evidence="2">
    <location>
        <begin position="59"/>
        <end position="81"/>
    </location>
</feature>
<dbReference type="InterPro" id="IPR009937">
    <property type="entry name" value="Phage_holin_3_6"/>
</dbReference>